<dbReference type="Pfam" id="PF01951">
    <property type="entry name" value="Archease"/>
    <property type="match status" value="1"/>
</dbReference>
<gene>
    <name evidence="6" type="ORF">DRJ31_08350</name>
</gene>
<comment type="similarity">
    <text evidence="1">Belongs to the archease family.</text>
</comment>
<evidence type="ECO:0000256" key="4">
    <source>
        <dbReference type="ARBA" id="ARBA00022837"/>
    </source>
</evidence>
<evidence type="ECO:0000256" key="3">
    <source>
        <dbReference type="ARBA" id="ARBA00022723"/>
    </source>
</evidence>
<dbReference type="Gene3D" id="3.55.10.10">
    <property type="entry name" value="Archease domain"/>
    <property type="match status" value="1"/>
</dbReference>
<name>A0A497ENG3_9CREN</name>
<protein>
    <submittedName>
        <fullName evidence="6">Archease</fullName>
    </submittedName>
</protein>
<keyword evidence="3" id="KW-0479">Metal-binding</keyword>
<feature type="non-terminal residue" evidence="6">
    <location>
        <position position="1"/>
    </location>
</feature>
<organism evidence="6 7">
    <name type="scientific">Thermoproteota archaeon</name>
    <dbReference type="NCBI Taxonomy" id="2056631"/>
    <lineage>
        <taxon>Archaea</taxon>
        <taxon>Thermoproteota</taxon>
    </lineage>
</organism>
<evidence type="ECO:0000313" key="6">
    <source>
        <dbReference type="EMBL" id="RLE47769.1"/>
    </source>
</evidence>
<dbReference type="SUPFAM" id="SSF69819">
    <property type="entry name" value="MTH1598-like"/>
    <property type="match status" value="1"/>
</dbReference>
<proteinExistence type="inferred from homology"/>
<accession>A0A497ENG3</accession>
<evidence type="ECO:0000259" key="5">
    <source>
        <dbReference type="Pfam" id="PF01951"/>
    </source>
</evidence>
<reference evidence="6 7" key="1">
    <citation type="submission" date="2018-06" db="EMBL/GenBank/DDBJ databases">
        <title>Extensive metabolic versatility and redundancy in microbially diverse, dynamic hydrothermal sediments.</title>
        <authorList>
            <person name="Dombrowski N."/>
            <person name="Teske A."/>
            <person name="Baker B.J."/>
        </authorList>
    </citation>
    <scope>NUCLEOTIDE SEQUENCE [LARGE SCALE GENOMIC DNA]</scope>
    <source>
        <strain evidence="6">B66_G16</strain>
    </source>
</reference>
<evidence type="ECO:0000256" key="1">
    <source>
        <dbReference type="ARBA" id="ARBA00007963"/>
    </source>
</evidence>
<dbReference type="GO" id="GO:0008033">
    <property type="term" value="P:tRNA processing"/>
    <property type="evidence" value="ECO:0007669"/>
    <property type="project" value="UniProtKB-KW"/>
</dbReference>
<sequence length="61" mass="7306">KIMVEEFKLGGEENYLKLRLLGEPYDPERHRHGIHVKAVTYHLMEIRSEDSKKILRFLLDI</sequence>
<dbReference type="InterPro" id="IPR036820">
    <property type="entry name" value="Archease_dom_sf"/>
</dbReference>
<keyword evidence="2" id="KW-0819">tRNA processing</keyword>
<dbReference type="AlphaFoldDB" id="A0A497ENG3"/>
<evidence type="ECO:0000256" key="2">
    <source>
        <dbReference type="ARBA" id="ARBA00022694"/>
    </source>
</evidence>
<dbReference type="InterPro" id="IPR023572">
    <property type="entry name" value="Archease_dom"/>
</dbReference>
<feature type="domain" description="Archease" evidence="5">
    <location>
        <begin position="3"/>
        <end position="61"/>
    </location>
</feature>
<dbReference type="Proteomes" id="UP000278475">
    <property type="component" value="Unassembled WGS sequence"/>
</dbReference>
<comment type="caution">
    <text evidence="6">The sequence shown here is derived from an EMBL/GenBank/DDBJ whole genome shotgun (WGS) entry which is preliminary data.</text>
</comment>
<keyword evidence="4" id="KW-0106">Calcium</keyword>
<dbReference type="EMBL" id="QMQV01000107">
    <property type="protein sequence ID" value="RLE47769.1"/>
    <property type="molecule type" value="Genomic_DNA"/>
</dbReference>
<evidence type="ECO:0000313" key="7">
    <source>
        <dbReference type="Proteomes" id="UP000278475"/>
    </source>
</evidence>
<dbReference type="GO" id="GO:0046872">
    <property type="term" value="F:metal ion binding"/>
    <property type="evidence" value="ECO:0007669"/>
    <property type="project" value="UniProtKB-KW"/>
</dbReference>